<evidence type="ECO:0000313" key="1">
    <source>
        <dbReference type="EMBL" id="VDO20667.1"/>
    </source>
</evidence>
<reference evidence="3" key="1">
    <citation type="submission" date="2017-02" db="UniProtKB">
        <authorList>
            <consortium name="WormBaseParasite"/>
        </authorList>
    </citation>
    <scope>IDENTIFICATION</scope>
</reference>
<gene>
    <name evidence="1" type="ORF">BTMF_LOCUS6024</name>
</gene>
<protein>
    <submittedName>
        <fullName evidence="3">PIR Superfamily Protein</fullName>
    </submittedName>
</protein>
<accession>A0A0R3QK22</accession>
<keyword evidence="2" id="KW-1185">Reference proteome</keyword>
<dbReference type="WBParaSite" id="BTMF_0000792501-mRNA-1">
    <property type="protein sequence ID" value="BTMF_0000792501-mRNA-1"/>
    <property type="gene ID" value="BTMF_0000792501"/>
</dbReference>
<organism evidence="3">
    <name type="scientific">Brugia timori</name>
    <dbReference type="NCBI Taxonomy" id="42155"/>
    <lineage>
        <taxon>Eukaryota</taxon>
        <taxon>Metazoa</taxon>
        <taxon>Ecdysozoa</taxon>
        <taxon>Nematoda</taxon>
        <taxon>Chromadorea</taxon>
        <taxon>Rhabditida</taxon>
        <taxon>Spirurina</taxon>
        <taxon>Spiruromorpha</taxon>
        <taxon>Filarioidea</taxon>
        <taxon>Onchocercidae</taxon>
        <taxon>Brugia</taxon>
    </lineage>
</organism>
<dbReference type="Proteomes" id="UP000280834">
    <property type="component" value="Unassembled WGS sequence"/>
</dbReference>
<evidence type="ECO:0000313" key="2">
    <source>
        <dbReference type="Proteomes" id="UP000280834"/>
    </source>
</evidence>
<dbReference type="AlphaFoldDB" id="A0A0R3QK22"/>
<sequence>MKDKYNTIQHLHCKPSLRRKNEYREFYCVTTSFYDIKCLNNEYNNDSNGKLNKLTEYSYYN</sequence>
<dbReference type="EMBL" id="UZAG01015476">
    <property type="protein sequence ID" value="VDO20667.1"/>
    <property type="molecule type" value="Genomic_DNA"/>
</dbReference>
<reference evidence="1 2" key="2">
    <citation type="submission" date="2018-11" db="EMBL/GenBank/DDBJ databases">
        <authorList>
            <consortium name="Pathogen Informatics"/>
        </authorList>
    </citation>
    <scope>NUCLEOTIDE SEQUENCE [LARGE SCALE GENOMIC DNA]</scope>
</reference>
<evidence type="ECO:0000313" key="3">
    <source>
        <dbReference type="WBParaSite" id="BTMF_0000792501-mRNA-1"/>
    </source>
</evidence>
<name>A0A0R3QK22_9BILA</name>
<proteinExistence type="predicted"/>